<sequence length="76" mass="9126">MWDKYIDDKLIMNSAREAEEYYFECIRRNINNKIKQACEEGNRSTDIKLIPNNIQQELRDIGYAIINTSQNTIIRW</sequence>
<name>A0A0D1A225_CLOBO</name>
<organism evidence="1 2">
    <name type="scientific">Clostridium botulinum B2 450</name>
    <dbReference type="NCBI Taxonomy" id="1379739"/>
    <lineage>
        <taxon>Bacteria</taxon>
        <taxon>Bacillati</taxon>
        <taxon>Bacillota</taxon>
        <taxon>Clostridia</taxon>
        <taxon>Eubacteriales</taxon>
        <taxon>Clostridiaceae</taxon>
        <taxon>Clostridium</taxon>
    </lineage>
</organism>
<evidence type="ECO:0000313" key="2">
    <source>
        <dbReference type="Proteomes" id="UP000032250"/>
    </source>
</evidence>
<dbReference type="Proteomes" id="UP000032250">
    <property type="component" value="Unassembled WGS sequence"/>
</dbReference>
<gene>
    <name evidence="1" type="ORF">N495_15330</name>
</gene>
<dbReference type="HOGENOM" id="CLU_2648036_0_0_9"/>
<comment type="caution">
    <text evidence="1">The sequence shown here is derived from an EMBL/GenBank/DDBJ whole genome shotgun (WGS) entry which is preliminary data.</text>
</comment>
<dbReference type="EMBL" id="JXSU01000007">
    <property type="protein sequence ID" value="KIS24883.1"/>
    <property type="molecule type" value="Genomic_DNA"/>
</dbReference>
<dbReference type="RefSeq" id="WP_043032331.1">
    <property type="nucleotide sequence ID" value="NZ_JXSU01000007.1"/>
</dbReference>
<dbReference type="PATRIC" id="fig|1379739.3.peg.3460"/>
<reference evidence="1 2" key="1">
    <citation type="submission" date="2014-06" db="EMBL/GenBank/DDBJ databases">
        <title>Genome characterization of distinct group I Clostridium botulinum lineages.</title>
        <authorList>
            <person name="Giordani F."/>
            <person name="Anselmo A."/>
            <person name="Fillo S."/>
            <person name="Palozzi A.M."/>
            <person name="Fortunato A."/>
            <person name="Gentile B."/>
            <person name="Ciammaruconi A."/>
            <person name="Anniballi F."/>
            <person name="De Medici D."/>
            <person name="Lista F."/>
        </authorList>
    </citation>
    <scope>NUCLEOTIDE SEQUENCE [LARGE SCALE GENOMIC DNA]</scope>
    <source>
        <strain evidence="1 2">B2 450</strain>
    </source>
</reference>
<evidence type="ECO:0000313" key="1">
    <source>
        <dbReference type="EMBL" id="KIS24883.1"/>
    </source>
</evidence>
<accession>A0A0D1A225</accession>
<protein>
    <submittedName>
        <fullName evidence="1">Uncharacterized protein</fullName>
    </submittedName>
</protein>
<proteinExistence type="predicted"/>
<dbReference type="AlphaFoldDB" id="A0A0D1A225"/>